<keyword evidence="3" id="KW-1185">Reference proteome</keyword>
<dbReference type="RefSeq" id="WP_011941671.1">
    <property type="nucleotide sequence ID" value="NC_009484.1"/>
</dbReference>
<dbReference type="CDD" id="cd07983">
    <property type="entry name" value="LPLAT_DUF374-like"/>
    <property type="match status" value="1"/>
</dbReference>
<evidence type="ECO:0000313" key="2">
    <source>
        <dbReference type="EMBL" id="ABQ29873.1"/>
    </source>
</evidence>
<dbReference type="EMBL" id="CP000697">
    <property type="protein sequence ID" value="ABQ29873.1"/>
    <property type="molecule type" value="Genomic_DNA"/>
</dbReference>
<dbReference type="Proteomes" id="UP000000245">
    <property type="component" value="Chromosome"/>
</dbReference>
<dbReference type="AlphaFoldDB" id="A5FW91"/>
<reference evidence="2 3" key="1">
    <citation type="submission" date="2007-05" db="EMBL/GenBank/DDBJ databases">
        <title>Complete sequence of chromosome of Acidiphilium cryptum JF-5.</title>
        <authorList>
            <consortium name="US DOE Joint Genome Institute"/>
            <person name="Copeland A."/>
            <person name="Lucas S."/>
            <person name="Lapidus A."/>
            <person name="Barry K."/>
            <person name="Detter J.C."/>
            <person name="Glavina del Rio T."/>
            <person name="Hammon N."/>
            <person name="Israni S."/>
            <person name="Dalin E."/>
            <person name="Tice H."/>
            <person name="Pitluck S."/>
            <person name="Sims D."/>
            <person name="Brettin T."/>
            <person name="Bruce D."/>
            <person name="Han C."/>
            <person name="Schmutz J."/>
            <person name="Larimer F."/>
            <person name="Land M."/>
            <person name="Hauser L."/>
            <person name="Kyrpides N."/>
            <person name="Kim E."/>
            <person name="Magnuson T."/>
            <person name="Richardson P."/>
        </authorList>
    </citation>
    <scope>NUCLEOTIDE SEQUENCE [LARGE SCALE GENOMIC DNA]</scope>
    <source>
        <strain evidence="2 3">JF-5</strain>
    </source>
</reference>
<gene>
    <name evidence="2" type="ordered locus">Acry_0652</name>
</gene>
<feature type="domain" description="DUF374" evidence="1">
    <location>
        <begin position="91"/>
        <end position="153"/>
    </location>
</feature>
<accession>A5FW91</accession>
<evidence type="ECO:0000313" key="3">
    <source>
        <dbReference type="Proteomes" id="UP000000245"/>
    </source>
</evidence>
<dbReference type="HOGENOM" id="CLU_086327_1_1_5"/>
<name>A5FW91_ACICJ</name>
<evidence type="ECO:0000259" key="1">
    <source>
        <dbReference type="Pfam" id="PF04028"/>
    </source>
</evidence>
<protein>
    <recommendedName>
        <fullName evidence="1">DUF374 domain-containing protein</fullName>
    </recommendedName>
</protein>
<dbReference type="STRING" id="349163.Acry_0652"/>
<dbReference type="InterPro" id="IPR007172">
    <property type="entry name" value="DUF374"/>
</dbReference>
<dbReference type="Pfam" id="PF04028">
    <property type="entry name" value="DUF374"/>
    <property type="match status" value="1"/>
</dbReference>
<proteinExistence type="predicted"/>
<dbReference type="eggNOG" id="COG2121">
    <property type="taxonomic scope" value="Bacteria"/>
</dbReference>
<dbReference type="KEGG" id="acr:Acry_0652"/>
<organism evidence="2 3">
    <name type="scientific">Acidiphilium cryptum (strain JF-5)</name>
    <dbReference type="NCBI Taxonomy" id="349163"/>
    <lineage>
        <taxon>Bacteria</taxon>
        <taxon>Pseudomonadati</taxon>
        <taxon>Pseudomonadota</taxon>
        <taxon>Alphaproteobacteria</taxon>
        <taxon>Acetobacterales</taxon>
        <taxon>Acidocellaceae</taxon>
        <taxon>Acidiphilium</taxon>
    </lineage>
</organism>
<sequence length="239" mass="25133">MTHAPAGATATAMIRAFKSRTQSPAIQARIGAMVGAALGFSLRTTRWRIDADTFIDVLRGGAPAIVACWHECLPSMPAAMHALRRPADAPTAYMLASRHRDGQLVVNALRRFGLEAISASSSRGGAAGLLELARLVRAGHPVVITPDGPRGPRRRAAAGVAQLAALTGAPVFCAGAATSHAFRLDSWDSMRLPLPFGRGALVASAPIAVSRDDWATALPQIEAEMSRTLDEALARCRQA</sequence>